<evidence type="ECO:0000313" key="1">
    <source>
        <dbReference type="EMBL" id="RUR85105.1"/>
    </source>
</evidence>
<reference evidence="1 2" key="1">
    <citation type="journal article" date="2019" name="Genome Biol. Evol.">
        <title>Day and night: Metabolic profiles and evolutionary relationships of six axenic non-marine cyanobacteria.</title>
        <authorList>
            <person name="Will S.E."/>
            <person name="Henke P."/>
            <person name="Boedeker C."/>
            <person name="Huang S."/>
            <person name="Brinkmann H."/>
            <person name="Rohde M."/>
            <person name="Jarek M."/>
            <person name="Friedl T."/>
            <person name="Seufert S."/>
            <person name="Schumacher M."/>
            <person name="Overmann J."/>
            <person name="Neumann-Schaal M."/>
            <person name="Petersen J."/>
        </authorList>
    </citation>
    <scope>NUCLEOTIDE SEQUENCE [LARGE SCALE GENOMIC DNA]</scope>
    <source>
        <strain evidence="1 2">PCC 6912</strain>
    </source>
</reference>
<dbReference type="EMBL" id="RSCJ01000003">
    <property type="protein sequence ID" value="RUR85105.1"/>
    <property type="molecule type" value="Genomic_DNA"/>
</dbReference>
<dbReference type="RefSeq" id="WP_016875002.1">
    <property type="nucleotide sequence ID" value="NZ_AJLN01000107.1"/>
</dbReference>
<dbReference type="AlphaFoldDB" id="A0A3S1AMU5"/>
<name>A0A3S1AMU5_CHLFR</name>
<comment type="caution">
    <text evidence="1">The sequence shown here is derived from an EMBL/GenBank/DDBJ whole genome shotgun (WGS) entry which is preliminary data.</text>
</comment>
<dbReference type="OrthoDB" id="501484at2"/>
<dbReference type="Proteomes" id="UP000268857">
    <property type="component" value="Unassembled WGS sequence"/>
</dbReference>
<evidence type="ECO:0000313" key="2">
    <source>
        <dbReference type="Proteomes" id="UP000268857"/>
    </source>
</evidence>
<proteinExistence type="predicted"/>
<sequence length="537" mass="63504">MLYLRRHSPVKKLLGAGHSGQVFLIQTPENNIARKIFFEDKLANLVHYFFFGVPNPYVWNEDILNCAYYRRHIITKLVPFWFDSQLKVANAISRGWNEEYKAYQLDTEFIQGRHVALRQPYQHQSYELQELVHSIMIPLQQYLIQAGLDGLVWQAGKGSPSALNNFLLQEDTSGEYFFVWIDLESGVPALFPLNILTLFSFYLPQSFKNRGPLFDDVDINQLKQYIDKHKLALEKKLGHQAYLELLEYINYLEHHQKKWKSLKRFDRSLQYHLKKGHITQQQAYWYSRYRLCWYGRELMRIFLQFNKTLFIALPKTIFNKFKQVRFKSFFQQFWKFLFSHHYRLKMARIYVEKRIKKWQKRKQLTSEAATDLSANLYSENASNYLNDFGVHVGIKGFITFFDYVLIPILYSVGIIDEIVSLTWLVIDGPIYRTIYTSFRIIQSASKRQEIPWIAFLVGLLPSVGTLAYPCQMIYSAAINQDKVAQFIVYDFFTTIGARIPVWGGKDTLTEHFFNGWAEKIIRWLGGRKRNLNIPVEK</sequence>
<protein>
    <submittedName>
        <fullName evidence="1">Uncharacterized protein</fullName>
    </submittedName>
</protein>
<accession>A0A3S1AMU5</accession>
<gene>
    <name evidence="1" type="ORF">PCC6912_12210</name>
</gene>
<keyword evidence="2" id="KW-1185">Reference proteome</keyword>
<organism evidence="1 2">
    <name type="scientific">Chlorogloeopsis fritschii PCC 6912</name>
    <dbReference type="NCBI Taxonomy" id="211165"/>
    <lineage>
        <taxon>Bacteria</taxon>
        <taxon>Bacillati</taxon>
        <taxon>Cyanobacteriota</taxon>
        <taxon>Cyanophyceae</taxon>
        <taxon>Nostocales</taxon>
        <taxon>Chlorogloeopsidaceae</taxon>
        <taxon>Chlorogloeopsis</taxon>
    </lineage>
</organism>